<gene>
    <name evidence="2" type="ORF">IV203_031210</name>
</gene>
<feature type="region of interest" description="Disordered" evidence="1">
    <location>
        <begin position="102"/>
        <end position="350"/>
    </location>
</feature>
<feature type="region of interest" description="Disordered" evidence="1">
    <location>
        <begin position="364"/>
        <end position="492"/>
    </location>
</feature>
<feature type="compositionally biased region" description="Basic and acidic residues" evidence="1">
    <location>
        <begin position="476"/>
        <end position="492"/>
    </location>
</feature>
<dbReference type="EMBL" id="JAGRRH010000006">
    <property type="protein sequence ID" value="KAG7368467.1"/>
    <property type="molecule type" value="Genomic_DNA"/>
</dbReference>
<name>A0A9K3LUT2_9STRA</name>
<feature type="compositionally biased region" description="Basic residues" evidence="1">
    <location>
        <begin position="296"/>
        <end position="309"/>
    </location>
</feature>
<feature type="compositionally biased region" description="Basic and acidic residues" evidence="1">
    <location>
        <begin position="385"/>
        <end position="396"/>
    </location>
</feature>
<feature type="compositionally biased region" description="Basic and acidic residues" evidence="1">
    <location>
        <begin position="310"/>
        <end position="328"/>
    </location>
</feature>
<feature type="region of interest" description="Disordered" evidence="1">
    <location>
        <begin position="738"/>
        <end position="783"/>
    </location>
</feature>
<feature type="compositionally biased region" description="Basic residues" evidence="1">
    <location>
        <begin position="462"/>
        <end position="475"/>
    </location>
</feature>
<reference evidence="2" key="2">
    <citation type="submission" date="2021-04" db="EMBL/GenBank/DDBJ databases">
        <authorList>
            <person name="Podell S."/>
        </authorList>
    </citation>
    <scope>NUCLEOTIDE SEQUENCE</scope>
    <source>
        <strain evidence="2">Hildebrandi</strain>
    </source>
</reference>
<feature type="compositionally biased region" description="Acidic residues" evidence="1">
    <location>
        <begin position="18"/>
        <end position="30"/>
    </location>
</feature>
<feature type="compositionally biased region" description="Basic and acidic residues" evidence="1">
    <location>
        <begin position="8"/>
        <end position="17"/>
    </location>
</feature>
<feature type="compositionally biased region" description="Low complexity" evidence="1">
    <location>
        <begin position="372"/>
        <end position="381"/>
    </location>
</feature>
<evidence type="ECO:0000313" key="3">
    <source>
        <dbReference type="Proteomes" id="UP000693970"/>
    </source>
</evidence>
<feature type="compositionally biased region" description="Basic and acidic residues" evidence="1">
    <location>
        <begin position="41"/>
        <end position="51"/>
    </location>
</feature>
<feature type="compositionally biased region" description="Polar residues" evidence="1">
    <location>
        <begin position="738"/>
        <end position="749"/>
    </location>
</feature>
<sequence>MGIPKGMHLNDRRPDEEPHPDEDGFVDDDSSSLPPGYFATNKDECRNKSSEQSDPGTAPTVAMTGSLAASTTSFSFEITLPPPADVSPLSCRESVVTAMMARPLDRALEQRRIPISSLYDEYSGATSPSERRRRSHHRRTQFCADRDDTTDHKSKRSRSVHAKSRKDLDNYPSETPNPEKVGESRRSRSAKPISRRSKSTDVNRLSSSRSKSRDITAYEDKHKHRRHRSKSRSAHEGERRIREPRRTLTIAAIKEEMEETSVSPQKIATDKDSQSRQRSRSRQRSSPARERTPSSSRHKDRSKSRKRSPSKSEKRSSSQKPSLRERSKSRTRHRSRSRSHSRLRVKTSEEEAKEYLAMLSGLMPLGENNTESSSSKPSFLSRLAESNKRNSKKELQTDEAIIENTPLPPKSVKCGADLCPSPSHKAAPSEVVKERKEDGAGSMPSSQVSPRGGEPSREGSRSKSKSRLHRTKNRKRTEAEEGEKPESKRKLKWDELLNASRTSFHFSTDSFSFDPMDEGKSPSPLKTIQPNINPVLLRNGLGSPTYATKTAKDSLLLVDINAGTAPMKQHTVDAIEKDAKREGEKTMPEAHCCTAQEISSPRVSETSKSGSDARMKNATAMILEKRKRKEASKARQERLDLIKSPLSTMDASDNFEMCFQKSPFDIVQGGTQFSPALRVSNMAVTSGMESTKIELAELEKVHIISSYSPSSRREELKKKMSEIATKSKRTICPPIAQEETTVDASSNIGEETHPSTSARVSRKERAEARRAKRGLKMGESNSKWKTLSAKAEELHKPYSFRASLQKVEEISERKGDSTLLQRKESIRGIKWAGVKGSIDFISRVKPKSAESKK</sequence>
<protein>
    <submittedName>
        <fullName evidence="2">Uncharacterized protein</fullName>
    </submittedName>
</protein>
<feature type="compositionally biased region" description="Basic residues" evidence="1">
    <location>
        <begin position="222"/>
        <end position="232"/>
    </location>
</feature>
<dbReference type="AlphaFoldDB" id="A0A9K3LUT2"/>
<evidence type="ECO:0000256" key="1">
    <source>
        <dbReference type="SAM" id="MobiDB-lite"/>
    </source>
</evidence>
<keyword evidence="3" id="KW-1185">Reference proteome</keyword>
<feature type="compositionally biased region" description="Basic and acidic residues" evidence="1">
    <location>
        <begin position="103"/>
        <end position="112"/>
    </location>
</feature>
<feature type="region of interest" description="Disordered" evidence="1">
    <location>
        <begin position="1"/>
        <end position="63"/>
    </location>
</feature>
<feature type="compositionally biased region" description="Basic residues" evidence="1">
    <location>
        <begin position="187"/>
        <end position="197"/>
    </location>
</feature>
<proteinExistence type="predicted"/>
<dbReference type="Proteomes" id="UP000693970">
    <property type="component" value="Unassembled WGS sequence"/>
</dbReference>
<feature type="compositionally biased region" description="Basic residues" evidence="1">
    <location>
        <begin position="153"/>
        <end position="164"/>
    </location>
</feature>
<feature type="compositionally biased region" description="Basic and acidic residues" evidence="1">
    <location>
        <begin position="233"/>
        <end position="246"/>
    </location>
</feature>
<feature type="compositionally biased region" description="Basic residues" evidence="1">
    <location>
        <begin position="131"/>
        <end position="140"/>
    </location>
</feature>
<evidence type="ECO:0000313" key="2">
    <source>
        <dbReference type="EMBL" id="KAG7368467.1"/>
    </source>
</evidence>
<feature type="compositionally biased region" description="Basic residues" evidence="1">
    <location>
        <begin position="329"/>
        <end position="345"/>
    </location>
</feature>
<organism evidence="2 3">
    <name type="scientific">Nitzschia inconspicua</name>
    <dbReference type="NCBI Taxonomy" id="303405"/>
    <lineage>
        <taxon>Eukaryota</taxon>
        <taxon>Sar</taxon>
        <taxon>Stramenopiles</taxon>
        <taxon>Ochrophyta</taxon>
        <taxon>Bacillariophyta</taxon>
        <taxon>Bacillariophyceae</taxon>
        <taxon>Bacillariophycidae</taxon>
        <taxon>Bacillariales</taxon>
        <taxon>Bacillariaceae</taxon>
        <taxon>Nitzschia</taxon>
    </lineage>
</organism>
<comment type="caution">
    <text evidence="2">The sequence shown here is derived from an EMBL/GenBank/DDBJ whole genome shotgun (WGS) entry which is preliminary data.</text>
</comment>
<feature type="compositionally biased region" description="Polar residues" evidence="1">
    <location>
        <begin position="200"/>
        <end position="209"/>
    </location>
</feature>
<feature type="compositionally biased region" description="Basic and acidic residues" evidence="1">
    <location>
        <begin position="211"/>
        <end position="221"/>
    </location>
</feature>
<accession>A0A9K3LUT2</accession>
<feature type="region of interest" description="Disordered" evidence="1">
    <location>
        <begin position="507"/>
        <end position="529"/>
    </location>
</feature>
<reference evidence="2" key="1">
    <citation type="journal article" date="2021" name="Sci. Rep.">
        <title>Diploid genomic architecture of Nitzschia inconspicua, an elite biomass production diatom.</title>
        <authorList>
            <person name="Oliver A."/>
            <person name="Podell S."/>
            <person name="Pinowska A."/>
            <person name="Traller J.C."/>
            <person name="Smith S.R."/>
            <person name="McClure R."/>
            <person name="Beliaev A."/>
            <person name="Bohutskyi P."/>
            <person name="Hill E.A."/>
            <person name="Rabines A."/>
            <person name="Zheng H."/>
            <person name="Allen L.Z."/>
            <person name="Kuo A."/>
            <person name="Grigoriev I.V."/>
            <person name="Allen A.E."/>
            <person name="Hazlebeck D."/>
            <person name="Allen E.E."/>
        </authorList>
    </citation>
    <scope>NUCLEOTIDE SEQUENCE</scope>
    <source>
        <strain evidence="2">Hildebrandi</strain>
    </source>
</reference>